<dbReference type="GO" id="GO:0008061">
    <property type="term" value="F:chitin binding"/>
    <property type="evidence" value="ECO:0007669"/>
    <property type="project" value="UniProtKB-KW"/>
</dbReference>
<dbReference type="Proteomes" id="UP001172155">
    <property type="component" value="Unassembled WGS sequence"/>
</dbReference>
<accession>A0AA40F635</accession>
<evidence type="ECO:0008006" key="4">
    <source>
        <dbReference type="Google" id="ProtNLM"/>
    </source>
</evidence>
<gene>
    <name evidence="2" type="ORF">B0T18DRAFT_296511</name>
</gene>
<keyword evidence="1" id="KW-0147">Chitin-binding</keyword>
<evidence type="ECO:0000313" key="2">
    <source>
        <dbReference type="EMBL" id="KAK0751855.1"/>
    </source>
</evidence>
<dbReference type="SUPFAM" id="SSF57016">
    <property type="entry name" value="Plant lectins/antimicrobial peptides"/>
    <property type="match status" value="1"/>
</dbReference>
<dbReference type="AlphaFoldDB" id="A0AA40F635"/>
<name>A0AA40F635_9PEZI</name>
<evidence type="ECO:0000256" key="1">
    <source>
        <dbReference type="ARBA" id="ARBA00022669"/>
    </source>
</evidence>
<keyword evidence="3" id="KW-1185">Reference proteome</keyword>
<dbReference type="Gene3D" id="3.30.60.10">
    <property type="entry name" value="Endochitinase-like"/>
    <property type="match status" value="1"/>
</dbReference>
<feature type="non-terminal residue" evidence="2">
    <location>
        <position position="1"/>
    </location>
</feature>
<reference evidence="2" key="1">
    <citation type="submission" date="2023-06" db="EMBL/GenBank/DDBJ databases">
        <title>Genome-scale phylogeny and comparative genomics of the fungal order Sordariales.</title>
        <authorList>
            <consortium name="Lawrence Berkeley National Laboratory"/>
            <person name="Hensen N."/>
            <person name="Bonometti L."/>
            <person name="Westerberg I."/>
            <person name="Brannstrom I.O."/>
            <person name="Guillou S."/>
            <person name="Cros-Aarteil S."/>
            <person name="Calhoun S."/>
            <person name="Haridas S."/>
            <person name="Kuo A."/>
            <person name="Mondo S."/>
            <person name="Pangilinan J."/>
            <person name="Riley R."/>
            <person name="LaButti K."/>
            <person name="Andreopoulos B."/>
            <person name="Lipzen A."/>
            <person name="Chen C."/>
            <person name="Yanf M."/>
            <person name="Daum C."/>
            <person name="Ng V."/>
            <person name="Clum A."/>
            <person name="Steindorff A."/>
            <person name="Ohm R."/>
            <person name="Martin F."/>
            <person name="Silar P."/>
            <person name="Natvig D."/>
            <person name="Lalanne C."/>
            <person name="Gautier V."/>
            <person name="Ament-velasquez S.L."/>
            <person name="Kruys A."/>
            <person name="Hutchinson M.I."/>
            <person name="Powell A.J."/>
            <person name="Barry K."/>
            <person name="Miller A.N."/>
            <person name="Grigoriev I.V."/>
            <person name="Debuchy R."/>
            <person name="Gladieux P."/>
            <person name="Thoren M.H."/>
            <person name="Johannesson H."/>
        </authorList>
    </citation>
    <scope>NUCLEOTIDE SEQUENCE</scope>
    <source>
        <strain evidence="2">SMH3187-1</strain>
    </source>
</reference>
<comment type="caution">
    <text evidence="2">The sequence shown here is derived from an EMBL/GenBank/DDBJ whole genome shotgun (WGS) entry which is preliminary data.</text>
</comment>
<dbReference type="InterPro" id="IPR036861">
    <property type="entry name" value="Endochitinase-like_sf"/>
</dbReference>
<protein>
    <recommendedName>
        <fullName evidence="4">Chitin-binding type-1 domain-containing protein</fullName>
    </recommendedName>
</protein>
<organism evidence="2 3">
    <name type="scientific">Schizothecium vesticola</name>
    <dbReference type="NCBI Taxonomy" id="314040"/>
    <lineage>
        <taxon>Eukaryota</taxon>
        <taxon>Fungi</taxon>
        <taxon>Dikarya</taxon>
        <taxon>Ascomycota</taxon>
        <taxon>Pezizomycotina</taxon>
        <taxon>Sordariomycetes</taxon>
        <taxon>Sordariomycetidae</taxon>
        <taxon>Sordariales</taxon>
        <taxon>Schizotheciaceae</taxon>
        <taxon>Schizothecium</taxon>
    </lineage>
</organism>
<evidence type="ECO:0000313" key="3">
    <source>
        <dbReference type="Proteomes" id="UP001172155"/>
    </source>
</evidence>
<dbReference type="EMBL" id="JAUKUD010000002">
    <property type="protein sequence ID" value="KAK0751855.1"/>
    <property type="molecule type" value="Genomic_DNA"/>
</dbReference>
<sequence length="82" mass="8923">MGSCCNSETWTCGESEKDCSFGVCYDGSCPGHKVFTTDGTCGYQNQHRRCAGKWGDCCSVDGECGTGWDYCQSDKRQSGNCF</sequence>
<proteinExistence type="predicted"/>